<evidence type="ECO:0000256" key="2">
    <source>
        <dbReference type="SAM" id="MobiDB-lite"/>
    </source>
</evidence>
<dbReference type="InterPro" id="IPR012349">
    <property type="entry name" value="Split_barrel_FMN-bd"/>
</dbReference>
<dbReference type="SUPFAM" id="SSF50475">
    <property type="entry name" value="FMN-binding split barrel"/>
    <property type="match status" value="1"/>
</dbReference>
<dbReference type="InterPro" id="IPR002563">
    <property type="entry name" value="Flavin_Rdtase-like_dom"/>
</dbReference>
<dbReference type="RefSeq" id="WP_156591215.1">
    <property type="nucleotide sequence ID" value="NZ_WPHU01000004.1"/>
</dbReference>
<sequence>MQHQVHTNSDKVAADTKSAVAATDWTSEPQRMEASVLTGGGGPTAAEEKAALKAKFISGMGRVAAPVSIVATDGPAGRAGVTISAMSSVSADGDRPTLMICLNQSSRTCQALEKNRYFTLNVLNARKHIPIADAFAGRFGTFLPDKFAMGDWKTSHFGIPELNEATAVFHCQVSFTQIVGTHMLIIAEVDEVSEAEGARALVYCSREYRCP</sequence>
<evidence type="ECO:0000256" key="1">
    <source>
        <dbReference type="ARBA" id="ARBA00023002"/>
    </source>
</evidence>
<gene>
    <name evidence="4" type="ORF">GOZ88_11565</name>
</gene>
<dbReference type="EMBL" id="WPHU01000004">
    <property type="protein sequence ID" value="MVA56746.1"/>
    <property type="molecule type" value="Genomic_DNA"/>
</dbReference>
<dbReference type="SMART" id="SM00903">
    <property type="entry name" value="Flavin_Reduct"/>
    <property type="match status" value="1"/>
</dbReference>
<dbReference type="GO" id="GO:0042602">
    <property type="term" value="F:riboflavin reductase (NADPH) activity"/>
    <property type="evidence" value="ECO:0007669"/>
    <property type="project" value="TreeGrafter"/>
</dbReference>
<reference evidence="4 5" key="1">
    <citation type="submission" date="2019-12" db="EMBL/GenBank/DDBJ databases">
        <title>Whole-genome sequencing of Allorhizobium vitis.</title>
        <authorList>
            <person name="Gan H.M."/>
            <person name="Szegedi E."/>
            <person name="Burr T."/>
            <person name="Savka M.A."/>
        </authorList>
    </citation>
    <scope>NUCLEOTIDE SEQUENCE [LARGE SCALE GENOMIC DNA]</scope>
    <source>
        <strain evidence="4 5">CG415</strain>
    </source>
</reference>
<protein>
    <submittedName>
        <fullName evidence="4">Flavin reductase</fullName>
    </submittedName>
</protein>
<accession>A0A7K1RFG5</accession>
<dbReference type="Gene3D" id="2.30.110.10">
    <property type="entry name" value="Electron Transport, Fmn-binding Protein, Chain A"/>
    <property type="match status" value="1"/>
</dbReference>
<evidence type="ECO:0000259" key="3">
    <source>
        <dbReference type="SMART" id="SM00903"/>
    </source>
</evidence>
<name>A0A7K1RFG5_AGRVI</name>
<dbReference type="Pfam" id="PF01613">
    <property type="entry name" value="Flavin_Reduct"/>
    <property type="match status" value="1"/>
</dbReference>
<dbReference type="PANTHER" id="PTHR30466">
    <property type="entry name" value="FLAVIN REDUCTASE"/>
    <property type="match status" value="1"/>
</dbReference>
<organism evidence="4 5">
    <name type="scientific">Agrobacterium vitis</name>
    <name type="common">Rhizobium vitis</name>
    <dbReference type="NCBI Taxonomy" id="373"/>
    <lineage>
        <taxon>Bacteria</taxon>
        <taxon>Pseudomonadati</taxon>
        <taxon>Pseudomonadota</taxon>
        <taxon>Alphaproteobacteria</taxon>
        <taxon>Hyphomicrobiales</taxon>
        <taxon>Rhizobiaceae</taxon>
        <taxon>Rhizobium/Agrobacterium group</taxon>
        <taxon>Agrobacterium</taxon>
    </lineage>
</organism>
<evidence type="ECO:0000313" key="5">
    <source>
        <dbReference type="Proteomes" id="UP000440716"/>
    </source>
</evidence>
<comment type="caution">
    <text evidence="4">The sequence shown here is derived from an EMBL/GenBank/DDBJ whole genome shotgun (WGS) entry which is preliminary data.</text>
</comment>
<feature type="region of interest" description="Disordered" evidence="2">
    <location>
        <begin position="1"/>
        <end position="27"/>
    </location>
</feature>
<dbReference type="GO" id="GO:0006208">
    <property type="term" value="P:pyrimidine nucleobase catabolic process"/>
    <property type="evidence" value="ECO:0007669"/>
    <property type="project" value="TreeGrafter"/>
</dbReference>
<evidence type="ECO:0000313" key="4">
    <source>
        <dbReference type="EMBL" id="MVA56746.1"/>
    </source>
</evidence>
<dbReference type="GO" id="GO:0010181">
    <property type="term" value="F:FMN binding"/>
    <property type="evidence" value="ECO:0007669"/>
    <property type="project" value="InterPro"/>
</dbReference>
<proteinExistence type="predicted"/>
<feature type="domain" description="Flavin reductase like" evidence="3">
    <location>
        <begin position="60"/>
        <end position="210"/>
    </location>
</feature>
<dbReference type="AlphaFoldDB" id="A0A7K1RFG5"/>
<dbReference type="InterPro" id="IPR050268">
    <property type="entry name" value="NADH-dep_flavin_reductase"/>
</dbReference>
<dbReference type="PANTHER" id="PTHR30466:SF1">
    <property type="entry name" value="FMN REDUCTASE (NADH) RUTF"/>
    <property type="match status" value="1"/>
</dbReference>
<keyword evidence="1" id="KW-0560">Oxidoreductase</keyword>
<dbReference type="Proteomes" id="UP000440716">
    <property type="component" value="Unassembled WGS sequence"/>
</dbReference>